<feature type="non-terminal residue" evidence="1">
    <location>
        <position position="209"/>
    </location>
</feature>
<protein>
    <submittedName>
        <fullName evidence="1">Uncharacterized protein</fullName>
    </submittedName>
</protein>
<gene>
    <name evidence="1" type="ORF">LTS18_014290</name>
</gene>
<sequence length="209" mass="22731">MPQKRQRTEEQPDNEGIFKNPEKPSPPKKRARTSAGSETTRKQDVEKDAVIKEAPAAAKVVDKPRPTATPAVRKESAARTSNLSVKNSVKDHEAQTSRLTIKVTTRQPAVQDHDTPSLLSVPPATEDEGKQSFLLPLSAYLDHLRTRIASRAEAYTLVSPTHLPAAPVALDYTEAYLSTTALDNAKTVTDSNCGAEDTPHGIALPPPRR</sequence>
<organism evidence="1 2">
    <name type="scientific">Coniosporium uncinatum</name>
    <dbReference type="NCBI Taxonomy" id="93489"/>
    <lineage>
        <taxon>Eukaryota</taxon>
        <taxon>Fungi</taxon>
        <taxon>Dikarya</taxon>
        <taxon>Ascomycota</taxon>
        <taxon>Pezizomycotina</taxon>
        <taxon>Dothideomycetes</taxon>
        <taxon>Dothideomycetes incertae sedis</taxon>
        <taxon>Coniosporium</taxon>
    </lineage>
</organism>
<proteinExistence type="predicted"/>
<comment type="caution">
    <text evidence="1">The sequence shown here is derived from an EMBL/GenBank/DDBJ whole genome shotgun (WGS) entry which is preliminary data.</text>
</comment>
<dbReference type="Proteomes" id="UP001186974">
    <property type="component" value="Unassembled WGS sequence"/>
</dbReference>
<dbReference type="EMBL" id="JAWDJW010004541">
    <property type="protein sequence ID" value="KAK3074235.1"/>
    <property type="molecule type" value="Genomic_DNA"/>
</dbReference>
<evidence type="ECO:0000313" key="1">
    <source>
        <dbReference type="EMBL" id="KAK3074235.1"/>
    </source>
</evidence>
<name>A0ACC3DHM1_9PEZI</name>
<keyword evidence="2" id="KW-1185">Reference proteome</keyword>
<reference evidence="1" key="1">
    <citation type="submission" date="2024-09" db="EMBL/GenBank/DDBJ databases">
        <title>Black Yeasts Isolated from many extreme environments.</title>
        <authorList>
            <person name="Coleine C."/>
            <person name="Stajich J.E."/>
            <person name="Selbmann L."/>
        </authorList>
    </citation>
    <scope>NUCLEOTIDE SEQUENCE</scope>
    <source>
        <strain evidence="1">CCFEE 5737</strain>
    </source>
</reference>
<evidence type="ECO:0000313" key="2">
    <source>
        <dbReference type="Proteomes" id="UP001186974"/>
    </source>
</evidence>
<accession>A0ACC3DHM1</accession>